<dbReference type="EMBL" id="WXFA01000079">
    <property type="protein sequence ID" value="MBM3096230.1"/>
    <property type="molecule type" value="Genomic_DNA"/>
</dbReference>
<comment type="caution">
    <text evidence="2">The sequence shown here is derived from an EMBL/GenBank/DDBJ whole genome shotgun (WGS) entry which is preliminary data.</text>
</comment>
<evidence type="ECO:0000313" key="3">
    <source>
        <dbReference type="Proteomes" id="UP000744980"/>
    </source>
</evidence>
<dbReference type="InterPro" id="IPR053866">
    <property type="entry name" value="PhyR_sigma2"/>
</dbReference>
<dbReference type="InterPro" id="IPR013325">
    <property type="entry name" value="RNA_pol_sigma_r2"/>
</dbReference>
<gene>
    <name evidence="2" type="ORF">GFB56_36885</name>
</gene>
<proteinExistence type="predicted"/>
<feature type="domain" description="PhyR sigma2" evidence="1">
    <location>
        <begin position="10"/>
        <end position="63"/>
    </location>
</feature>
<dbReference type="GO" id="GO:0006352">
    <property type="term" value="P:DNA-templated transcription initiation"/>
    <property type="evidence" value="ECO:0007669"/>
    <property type="project" value="InterPro"/>
</dbReference>
<dbReference type="Proteomes" id="UP000744980">
    <property type="component" value="Unassembled WGS sequence"/>
</dbReference>
<organism evidence="2 3">
    <name type="scientific">Ensifer canadensis</name>
    <dbReference type="NCBI Taxonomy" id="555315"/>
    <lineage>
        <taxon>Bacteria</taxon>
        <taxon>Pseudomonadati</taxon>
        <taxon>Pseudomonadota</taxon>
        <taxon>Alphaproteobacteria</taxon>
        <taxon>Hyphomicrobiales</taxon>
        <taxon>Rhizobiaceae</taxon>
        <taxon>Sinorhizobium/Ensifer group</taxon>
        <taxon>Ensifer</taxon>
    </lineage>
</organism>
<dbReference type="Gene3D" id="1.10.1740.10">
    <property type="match status" value="1"/>
</dbReference>
<protein>
    <recommendedName>
        <fullName evidence="1">PhyR sigma2 domain-containing protein</fullName>
    </recommendedName>
</protein>
<evidence type="ECO:0000259" key="1">
    <source>
        <dbReference type="Pfam" id="PF22029"/>
    </source>
</evidence>
<dbReference type="SUPFAM" id="SSF88946">
    <property type="entry name" value="Sigma2 domain of RNA polymerase sigma factors"/>
    <property type="match status" value="1"/>
</dbReference>
<sequence>MKIETRATTVAEMVPELRAWAHSLRSSQKLADELVEDTLELAINDLDQIAPKADTRRWLYSLMVDIHSGRRKSRAAAARKLMRG</sequence>
<dbReference type="AlphaFoldDB" id="A0AAW4FYA1"/>
<keyword evidence="3" id="KW-1185">Reference proteome</keyword>
<dbReference type="RefSeq" id="WP_057205344.1">
    <property type="nucleotide sequence ID" value="NZ_CP083373.1"/>
</dbReference>
<name>A0AAW4FYA1_9HYPH</name>
<dbReference type="Pfam" id="PF22029">
    <property type="entry name" value="PhyR_sigma2"/>
    <property type="match status" value="1"/>
</dbReference>
<dbReference type="GO" id="GO:0003700">
    <property type="term" value="F:DNA-binding transcription factor activity"/>
    <property type="evidence" value="ECO:0007669"/>
    <property type="project" value="InterPro"/>
</dbReference>
<reference evidence="2 3" key="1">
    <citation type="submission" date="2020-01" db="EMBL/GenBank/DDBJ databases">
        <title>Draft genome assembly of Ensifer adhaerens T173.</title>
        <authorList>
            <person name="Craig J.E."/>
            <person name="Stinchcombe J.R."/>
        </authorList>
    </citation>
    <scope>NUCLEOTIDE SEQUENCE [LARGE SCALE GENOMIC DNA]</scope>
    <source>
        <strain evidence="2 3">T173</strain>
    </source>
</reference>
<accession>A0AAW4FYA1</accession>
<evidence type="ECO:0000313" key="2">
    <source>
        <dbReference type="EMBL" id="MBM3096230.1"/>
    </source>
</evidence>